<organism evidence="3">
    <name type="scientific">Noccaea caerulescens</name>
    <name type="common">Alpine penny-cress</name>
    <name type="synonym">Thlaspi caerulescens</name>
    <dbReference type="NCBI Taxonomy" id="107243"/>
    <lineage>
        <taxon>Eukaryota</taxon>
        <taxon>Viridiplantae</taxon>
        <taxon>Streptophyta</taxon>
        <taxon>Embryophyta</taxon>
        <taxon>Tracheophyta</taxon>
        <taxon>Spermatophyta</taxon>
        <taxon>Magnoliopsida</taxon>
        <taxon>eudicotyledons</taxon>
        <taxon>Gunneridae</taxon>
        <taxon>Pentapetalae</taxon>
        <taxon>rosids</taxon>
        <taxon>malvids</taxon>
        <taxon>Brassicales</taxon>
        <taxon>Brassicaceae</taxon>
        <taxon>Coluteocarpeae</taxon>
        <taxon>Noccaea</taxon>
    </lineage>
</organism>
<evidence type="ECO:0000313" key="3">
    <source>
        <dbReference type="EMBL" id="JAU36615.1"/>
    </source>
</evidence>
<dbReference type="AlphaFoldDB" id="A0A1J3EYE3"/>
<name>A0A1J3EYE3_NOCCA</name>
<evidence type="ECO:0000259" key="2">
    <source>
        <dbReference type="PROSITE" id="PS00028"/>
    </source>
</evidence>
<proteinExistence type="predicted"/>
<dbReference type="InterPro" id="IPR013087">
    <property type="entry name" value="Znf_C2H2_type"/>
</dbReference>
<dbReference type="GO" id="GO:0000993">
    <property type="term" value="F:RNA polymerase II complex binding"/>
    <property type="evidence" value="ECO:0007669"/>
    <property type="project" value="InterPro"/>
</dbReference>
<feature type="region of interest" description="Disordered" evidence="1">
    <location>
        <begin position="278"/>
        <end position="305"/>
    </location>
</feature>
<dbReference type="GO" id="GO:0005849">
    <property type="term" value="C:mRNA cleavage factor complex"/>
    <property type="evidence" value="ECO:0007669"/>
    <property type="project" value="TreeGrafter"/>
</dbReference>
<feature type="region of interest" description="Disordered" evidence="1">
    <location>
        <begin position="105"/>
        <end position="130"/>
    </location>
</feature>
<accession>A0A1J3EYE3</accession>
<dbReference type="PROSITE" id="PS00028">
    <property type="entry name" value="ZINC_FINGER_C2H2_1"/>
    <property type="match status" value="1"/>
</dbReference>
<dbReference type="GO" id="GO:0003729">
    <property type="term" value="F:mRNA binding"/>
    <property type="evidence" value="ECO:0007669"/>
    <property type="project" value="InterPro"/>
</dbReference>
<feature type="compositionally biased region" description="Basic and acidic residues" evidence="1">
    <location>
        <begin position="278"/>
        <end position="290"/>
    </location>
</feature>
<gene>
    <name evidence="3" type="ORF">LC_TR14416_c0_g1_i1_g.49297</name>
</gene>
<sequence length="428" mass="47800">MSSSNGVYAHQRNTHRNANGPTTTLKRRIDNRGYGGGGIGDFKDDRNRYAPPQKRARPQTQTQFRSANPPGVIVPPLYHHHGSNLSRVSNYGDVNRFNSSNSFPLALRNNDSSQSNTAGYGNPNPNPQLVPVPLPYRKLDDFDSLPEWNPNRSNFPINSSNFVPNNLTGVRFNAQLPSSQAPVFTNVPNSMPMVSIVSQSLPQEPILSKELSDFLIHLNNEKEKQHESAPLGLDFGSVNLKVRNESVVKSLYSDMPRQCTSCGVRFKCQEEHSKHMDWHVRKNRMAKDSTKPSARTSNKPQKRSREWYASSSLWLSAAMGGTVEAAAAKASFNANGETQKKKEEEERHIVPADENQKTCALCIEPFEEFFSHEEDEWMYNDAVYLNMNGSGPIVHAKCMPERRKGPAKEKKPMVMSGMVPSVASALVC</sequence>
<feature type="domain" description="C2H2-type" evidence="2">
    <location>
        <begin position="259"/>
        <end position="279"/>
    </location>
</feature>
<protein>
    <submittedName>
        <fullName evidence="3">Polyadenylation and cleavage factor-like protein 5</fullName>
    </submittedName>
</protein>
<dbReference type="GO" id="GO:0031124">
    <property type="term" value="P:mRNA 3'-end processing"/>
    <property type="evidence" value="ECO:0007669"/>
    <property type="project" value="InterPro"/>
</dbReference>
<dbReference type="GO" id="GO:0005737">
    <property type="term" value="C:cytoplasm"/>
    <property type="evidence" value="ECO:0007669"/>
    <property type="project" value="TreeGrafter"/>
</dbReference>
<feature type="compositionally biased region" description="Polar residues" evidence="1">
    <location>
        <begin position="105"/>
        <end position="119"/>
    </location>
</feature>
<dbReference type="EMBL" id="GEVK01016217">
    <property type="protein sequence ID" value="JAU36615.1"/>
    <property type="molecule type" value="Transcribed_RNA"/>
</dbReference>
<dbReference type="InterPro" id="IPR057242">
    <property type="entry name" value="PCFS4-like"/>
</dbReference>
<evidence type="ECO:0000256" key="1">
    <source>
        <dbReference type="SAM" id="MobiDB-lite"/>
    </source>
</evidence>
<dbReference type="PANTHER" id="PTHR15921">
    <property type="entry name" value="PRE-MRNA CLEAVAGE COMPLEX II"/>
    <property type="match status" value="1"/>
</dbReference>
<dbReference type="Pfam" id="PF23228">
    <property type="entry name" value="zf_PCFS4"/>
    <property type="match status" value="1"/>
</dbReference>
<dbReference type="GO" id="GO:0006369">
    <property type="term" value="P:termination of RNA polymerase II transcription"/>
    <property type="evidence" value="ECO:0007669"/>
    <property type="project" value="InterPro"/>
</dbReference>
<dbReference type="PANTHER" id="PTHR15921:SF11">
    <property type="entry name" value="POLYADENYLATION AND CLEAVAGE FACTOR HOMOLOG 1-RELATED"/>
    <property type="match status" value="1"/>
</dbReference>
<feature type="region of interest" description="Disordered" evidence="1">
    <location>
        <begin position="1"/>
        <end position="78"/>
    </location>
</feature>
<reference evidence="3" key="1">
    <citation type="submission" date="2016-07" db="EMBL/GenBank/DDBJ databases">
        <title>De novo transcriptome assembly of four accessions of the metal hyperaccumulator plant Noccaea caerulescens.</title>
        <authorList>
            <person name="Blande D."/>
            <person name="Halimaa P."/>
            <person name="Tervahauta A.I."/>
            <person name="Aarts M.G."/>
            <person name="Karenlampi S.O."/>
        </authorList>
    </citation>
    <scope>NUCLEOTIDE SEQUENCE</scope>
</reference>
<dbReference type="InterPro" id="IPR045154">
    <property type="entry name" value="PCF11-like"/>
</dbReference>